<protein>
    <submittedName>
        <fullName evidence="2">Tetratricopeptide repeat domain 9</fullName>
    </submittedName>
</protein>
<proteinExistence type="predicted"/>
<comment type="caution">
    <text evidence="2">The sequence shown here is derived from an EMBL/GenBank/DDBJ whole genome shotgun (WGS) entry which is preliminary data.</text>
</comment>
<dbReference type="AlphaFoldDB" id="A0A2I0MQ72"/>
<sequence length="153" mass="16967">MATANLFKTVSHIWSRQCWGSFLVLSRLPITLWEATLEQRLPDQASWRQTVSQCLLEPGRAKETKRAADHFAGNSECPFTISSLCLRLQCVLPVSSKNSHAPSLMPVKTVSKHPLNESTEHPTNPPQSCPSARGEGCGLPQNAEWTVKVWCTV</sequence>
<organism evidence="2 3">
    <name type="scientific">Columba livia</name>
    <name type="common">Rock dove</name>
    <dbReference type="NCBI Taxonomy" id="8932"/>
    <lineage>
        <taxon>Eukaryota</taxon>
        <taxon>Metazoa</taxon>
        <taxon>Chordata</taxon>
        <taxon>Craniata</taxon>
        <taxon>Vertebrata</taxon>
        <taxon>Euteleostomi</taxon>
        <taxon>Archelosauria</taxon>
        <taxon>Archosauria</taxon>
        <taxon>Dinosauria</taxon>
        <taxon>Saurischia</taxon>
        <taxon>Theropoda</taxon>
        <taxon>Coelurosauria</taxon>
        <taxon>Aves</taxon>
        <taxon>Neognathae</taxon>
        <taxon>Neoaves</taxon>
        <taxon>Columbimorphae</taxon>
        <taxon>Columbiformes</taxon>
        <taxon>Columbidae</taxon>
        <taxon>Columba</taxon>
    </lineage>
</organism>
<dbReference type="Proteomes" id="UP000053872">
    <property type="component" value="Unassembled WGS sequence"/>
</dbReference>
<evidence type="ECO:0000313" key="3">
    <source>
        <dbReference type="Proteomes" id="UP000053872"/>
    </source>
</evidence>
<name>A0A2I0MQ72_COLLI</name>
<accession>A0A2I0MQ72</accession>
<gene>
    <name evidence="2" type="primary">TTC9</name>
    <name evidence="2" type="ORF">A306_00002006</name>
</gene>
<keyword evidence="3" id="KW-1185">Reference proteome</keyword>
<dbReference type="EMBL" id="AKCR02000005">
    <property type="protein sequence ID" value="PKK31790.1"/>
    <property type="molecule type" value="Genomic_DNA"/>
</dbReference>
<evidence type="ECO:0000313" key="2">
    <source>
        <dbReference type="EMBL" id="PKK31790.1"/>
    </source>
</evidence>
<reference evidence="2 3" key="1">
    <citation type="journal article" date="2013" name="Science">
        <title>Genomic diversity and evolution of the head crest in the rock pigeon.</title>
        <authorList>
            <person name="Shapiro M.D."/>
            <person name="Kronenberg Z."/>
            <person name="Li C."/>
            <person name="Domyan E.T."/>
            <person name="Pan H."/>
            <person name="Campbell M."/>
            <person name="Tan H."/>
            <person name="Huff C.D."/>
            <person name="Hu H."/>
            <person name="Vickrey A.I."/>
            <person name="Nielsen S.C."/>
            <person name="Stringham S.A."/>
            <person name="Hu H."/>
            <person name="Willerslev E."/>
            <person name="Gilbert M.T."/>
            <person name="Yandell M."/>
            <person name="Zhang G."/>
            <person name="Wang J."/>
        </authorList>
    </citation>
    <scope>NUCLEOTIDE SEQUENCE [LARGE SCALE GENOMIC DNA]</scope>
    <source>
        <tissue evidence="2">Blood</tissue>
    </source>
</reference>
<feature type="region of interest" description="Disordered" evidence="1">
    <location>
        <begin position="114"/>
        <end position="135"/>
    </location>
</feature>
<dbReference type="InParanoid" id="A0A2I0MQ72"/>
<evidence type="ECO:0000256" key="1">
    <source>
        <dbReference type="SAM" id="MobiDB-lite"/>
    </source>
</evidence>